<evidence type="ECO:0000256" key="2">
    <source>
        <dbReference type="ARBA" id="ARBA00023002"/>
    </source>
</evidence>
<dbReference type="EMBL" id="FOCM01000005">
    <property type="protein sequence ID" value="SEN62175.1"/>
    <property type="molecule type" value="Genomic_DNA"/>
</dbReference>
<dbReference type="NCBIfam" id="NF004847">
    <property type="entry name" value="PRK06198.1"/>
    <property type="match status" value="1"/>
</dbReference>
<keyword evidence="2" id="KW-0560">Oxidoreductase</keyword>
<dbReference type="Proteomes" id="UP000199372">
    <property type="component" value="Unassembled WGS sequence"/>
</dbReference>
<dbReference type="AlphaFoldDB" id="A0A1H8I223"/>
<dbReference type="Gene3D" id="3.40.50.720">
    <property type="entry name" value="NAD(P)-binding Rossmann-like Domain"/>
    <property type="match status" value="1"/>
</dbReference>
<keyword evidence="3" id="KW-0520">NAD</keyword>
<feature type="domain" description="Ketoreductase" evidence="4">
    <location>
        <begin position="8"/>
        <end position="173"/>
    </location>
</feature>
<evidence type="ECO:0000259" key="4">
    <source>
        <dbReference type="SMART" id="SM00822"/>
    </source>
</evidence>
<dbReference type="InterPro" id="IPR002347">
    <property type="entry name" value="SDR_fam"/>
</dbReference>
<sequence length="256" mass="27017">MNARHTDSRALILGGTQGVGLAIAKRLMAEGCEHVVITGRDADKGKRAADEIGATFVQADLEDVAGTIDTVDRAAGIMGRVDTLVVAGALTDRGTILDTTPELFDRILKINTQSPFFALQRVAQRAREAGHKAACVNILTINIHGGQSFLAPYAASKSALALITKNAASVLAKDHIRVNGINVGWMETPGEAEVQKKFHGGDDDWALKAAEGRPMGKLVQPDSVAGLTAYLLSDDAGVMTGALIDFDQVVPGMYPE</sequence>
<organism evidence="5 6">
    <name type="scientific">Palleronia pelagia</name>
    <dbReference type="NCBI Taxonomy" id="387096"/>
    <lineage>
        <taxon>Bacteria</taxon>
        <taxon>Pseudomonadati</taxon>
        <taxon>Pseudomonadota</taxon>
        <taxon>Alphaproteobacteria</taxon>
        <taxon>Rhodobacterales</taxon>
        <taxon>Roseobacteraceae</taxon>
        <taxon>Palleronia</taxon>
    </lineage>
</organism>
<accession>A0A1H8I223</accession>
<protein>
    <submittedName>
        <fullName evidence="5">NAD(P)-dependent dehydrogenase, short-chain alcohol dehydrogenase family</fullName>
    </submittedName>
</protein>
<evidence type="ECO:0000256" key="3">
    <source>
        <dbReference type="ARBA" id="ARBA00023027"/>
    </source>
</evidence>
<dbReference type="GO" id="GO:0016491">
    <property type="term" value="F:oxidoreductase activity"/>
    <property type="evidence" value="ECO:0007669"/>
    <property type="project" value="UniProtKB-KW"/>
</dbReference>
<dbReference type="SUPFAM" id="SSF51735">
    <property type="entry name" value="NAD(P)-binding Rossmann-fold domains"/>
    <property type="match status" value="1"/>
</dbReference>
<dbReference type="CDD" id="cd05233">
    <property type="entry name" value="SDR_c"/>
    <property type="match status" value="1"/>
</dbReference>
<gene>
    <name evidence="5" type="ORF">SAMN04488011_10570</name>
</gene>
<keyword evidence="6" id="KW-1185">Reference proteome</keyword>
<dbReference type="RefSeq" id="WP_091845689.1">
    <property type="nucleotide sequence ID" value="NZ_FOCM01000005.1"/>
</dbReference>
<dbReference type="PANTHER" id="PTHR24321:SF8">
    <property type="entry name" value="ESTRADIOL 17-BETA-DEHYDROGENASE 8-RELATED"/>
    <property type="match status" value="1"/>
</dbReference>
<reference evidence="6" key="1">
    <citation type="submission" date="2016-10" db="EMBL/GenBank/DDBJ databases">
        <authorList>
            <person name="Varghese N."/>
            <person name="Submissions S."/>
        </authorList>
    </citation>
    <scope>NUCLEOTIDE SEQUENCE [LARGE SCALE GENOMIC DNA]</scope>
    <source>
        <strain evidence="6">DSM 26893</strain>
    </source>
</reference>
<dbReference type="InterPro" id="IPR057326">
    <property type="entry name" value="KR_dom"/>
</dbReference>
<evidence type="ECO:0000256" key="1">
    <source>
        <dbReference type="ARBA" id="ARBA00006484"/>
    </source>
</evidence>
<dbReference type="PRINTS" id="PR00081">
    <property type="entry name" value="GDHRDH"/>
</dbReference>
<dbReference type="Pfam" id="PF13561">
    <property type="entry name" value="adh_short_C2"/>
    <property type="match status" value="1"/>
</dbReference>
<evidence type="ECO:0000313" key="6">
    <source>
        <dbReference type="Proteomes" id="UP000199372"/>
    </source>
</evidence>
<evidence type="ECO:0000313" key="5">
    <source>
        <dbReference type="EMBL" id="SEN62175.1"/>
    </source>
</evidence>
<dbReference type="InterPro" id="IPR036291">
    <property type="entry name" value="NAD(P)-bd_dom_sf"/>
</dbReference>
<proteinExistence type="inferred from homology"/>
<dbReference type="PANTHER" id="PTHR24321">
    <property type="entry name" value="DEHYDROGENASES, SHORT CHAIN"/>
    <property type="match status" value="1"/>
</dbReference>
<dbReference type="SMART" id="SM00822">
    <property type="entry name" value="PKS_KR"/>
    <property type="match status" value="1"/>
</dbReference>
<name>A0A1H8I223_9RHOB</name>
<dbReference type="OrthoDB" id="7157698at2"/>
<comment type="similarity">
    <text evidence="1">Belongs to the short-chain dehydrogenases/reductases (SDR) family.</text>
</comment>